<comment type="similarity">
    <text evidence="1">Belongs to the flavin-dependent halogenase family.</text>
</comment>
<dbReference type="Proteomes" id="UP000076798">
    <property type="component" value="Unassembled WGS sequence"/>
</dbReference>
<proteinExistence type="inferred from homology"/>
<evidence type="ECO:0000256" key="4">
    <source>
        <dbReference type="ARBA" id="ARBA00049364"/>
    </source>
</evidence>
<name>A0A166GHI6_9AGAM</name>
<dbReference type="STRING" id="1314776.A0A166GHI6"/>
<dbReference type="Pfam" id="PF04820">
    <property type="entry name" value="Trp_halogenase"/>
    <property type="match status" value="2"/>
</dbReference>
<dbReference type="InterPro" id="IPR050816">
    <property type="entry name" value="Flavin-dep_Halogenase_NPB"/>
</dbReference>
<dbReference type="PANTHER" id="PTHR43747:SF5">
    <property type="entry name" value="FAD-BINDING DOMAIN-CONTAINING PROTEIN"/>
    <property type="match status" value="1"/>
</dbReference>
<dbReference type="SUPFAM" id="SSF51905">
    <property type="entry name" value="FAD/NAD(P)-binding domain"/>
    <property type="match status" value="1"/>
</dbReference>
<accession>A0A166GHI6</accession>
<protein>
    <submittedName>
        <fullName evidence="5">FAD/NAD(P)-binding domain-containing protein</fullName>
    </submittedName>
</protein>
<dbReference type="GO" id="GO:0140907">
    <property type="term" value="F:flavin-dependent halogenase activity"/>
    <property type="evidence" value="ECO:0007669"/>
    <property type="project" value="UniProtKB-ARBA"/>
</dbReference>
<dbReference type="InterPro" id="IPR006905">
    <property type="entry name" value="Flavin_halogenase"/>
</dbReference>
<dbReference type="GO" id="GO:0004497">
    <property type="term" value="F:monooxygenase activity"/>
    <property type="evidence" value="ECO:0007669"/>
    <property type="project" value="UniProtKB-KW"/>
</dbReference>
<reference evidence="5 6" key="1">
    <citation type="journal article" date="2016" name="Mol. Biol. Evol.">
        <title>Comparative Genomics of Early-Diverging Mushroom-Forming Fungi Provides Insights into the Origins of Lignocellulose Decay Capabilities.</title>
        <authorList>
            <person name="Nagy L.G."/>
            <person name="Riley R."/>
            <person name="Tritt A."/>
            <person name="Adam C."/>
            <person name="Daum C."/>
            <person name="Floudas D."/>
            <person name="Sun H."/>
            <person name="Yadav J.S."/>
            <person name="Pangilinan J."/>
            <person name="Larsson K.H."/>
            <person name="Matsuura K."/>
            <person name="Barry K."/>
            <person name="Labutti K."/>
            <person name="Kuo R."/>
            <person name="Ohm R.A."/>
            <person name="Bhattacharya S.S."/>
            <person name="Shirouzu T."/>
            <person name="Yoshinaga Y."/>
            <person name="Martin F.M."/>
            <person name="Grigoriev I.V."/>
            <person name="Hibbett D.S."/>
        </authorList>
    </citation>
    <scope>NUCLEOTIDE SEQUENCE [LARGE SCALE GENOMIC DNA]</scope>
    <source>
        <strain evidence="5 6">HHB10207 ss-3</strain>
    </source>
</reference>
<dbReference type="InterPro" id="IPR036188">
    <property type="entry name" value="FAD/NAD-bd_sf"/>
</dbReference>
<dbReference type="GO" id="GO:0044550">
    <property type="term" value="P:secondary metabolite biosynthetic process"/>
    <property type="evidence" value="ECO:0007669"/>
    <property type="project" value="UniProtKB-ARBA"/>
</dbReference>
<evidence type="ECO:0000256" key="2">
    <source>
        <dbReference type="ARBA" id="ARBA00023002"/>
    </source>
</evidence>
<evidence type="ECO:0000256" key="1">
    <source>
        <dbReference type="ARBA" id="ARBA00005706"/>
    </source>
</evidence>
<keyword evidence="2" id="KW-0560">Oxidoreductase</keyword>
<dbReference type="Gene3D" id="3.50.50.60">
    <property type="entry name" value="FAD/NAD(P)-binding domain"/>
    <property type="match status" value="1"/>
</dbReference>
<dbReference type="EMBL" id="KV428019">
    <property type="protein sequence ID" value="KZT41684.1"/>
    <property type="molecule type" value="Genomic_DNA"/>
</dbReference>
<keyword evidence="6" id="KW-1185">Reference proteome</keyword>
<dbReference type="AlphaFoldDB" id="A0A166GHI6"/>
<evidence type="ECO:0000313" key="6">
    <source>
        <dbReference type="Proteomes" id="UP000076798"/>
    </source>
</evidence>
<dbReference type="PRINTS" id="PR00420">
    <property type="entry name" value="RNGMNOXGNASE"/>
</dbReference>
<evidence type="ECO:0000256" key="3">
    <source>
        <dbReference type="ARBA" id="ARBA00023033"/>
    </source>
</evidence>
<comment type="catalytic activity">
    <reaction evidence="4">
        <text>melleolide F + FADH2 + chloride + O2 = 6'-chloromelleolide F + FAD + 2 H2O + H(+)</text>
        <dbReference type="Rhea" id="RHEA:67160"/>
        <dbReference type="ChEBI" id="CHEBI:15377"/>
        <dbReference type="ChEBI" id="CHEBI:15378"/>
        <dbReference type="ChEBI" id="CHEBI:15379"/>
        <dbReference type="ChEBI" id="CHEBI:17996"/>
        <dbReference type="ChEBI" id="CHEBI:57692"/>
        <dbReference type="ChEBI" id="CHEBI:58307"/>
        <dbReference type="ChEBI" id="CHEBI:167712"/>
        <dbReference type="ChEBI" id="CHEBI:167713"/>
    </reaction>
    <physiologicalReaction direction="left-to-right" evidence="4">
        <dbReference type="Rhea" id="RHEA:67161"/>
    </physiologicalReaction>
</comment>
<gene>
    <name evidence="5" type="ORF">SISSUDRAFT_233188</name>
</gene>
<dbReference type="PANTHER" id="PTHR43747">
    <property type="entry name" value="FAD-BINDING PROTEIN"/>
    <property type="match status" value="1"/>
</dbReference>
<organism evidence="5 6">
    <name type="scientific">Sistotremastrum suecicum HHB10207 ss-3</name>
    <dbReference type="NCBI Taxonomy" id="1314776"/>
    <lineage>
        <taxon>Eukaryota</taxon>
        <taxon>Fungi</taxon>
        <taxon>Dikarya</taxon>
        <taxon>Basidiomycota</taxon>
        <taxon>Agaricomycotina</taxon>
        <taxon>Agaricomycetes</taxon>
        <taxon>Sistotremastrales</taxon>
        <taxon>Sistotremastraceae</taxon>
        <taxon>Sistotremastrum</taxon>
    </lineage>
</organism>
<keyword evidence="3" id="KW-0503">Monooxygenase</keyword>
<evidence type="ECO:0000313" key="5">
    <source>
        <dbReference type="EMBL" id="KZT41684.1"/>
    </source>
</evidence>
<dbReference type="OrthoDB" id="3340390at2759"/>
<sequence>MQIPSKAQILVIGGGPGGSYSATTLVREGFDVVLLEASEFPRYHVGESMLPSLRTFLSFIDCDEKMGAHGFTPKQGAAIKLNQYKREGYTDFVAVNPKNQTWNVVRSEFDQILLDHAAASGVKVFTRTKVTSIDFEPTSDVSMARPIRAHYAAGSGDDKSEGSIDFDYLVDASGRAGVMSTKYLKNRKTNASLKNIACWGYWKNTGRYMAGTNRENAPWFEALSDETGWAWFIPLHNGTTSVGVVMDTQTSSAKKAAGTAKASPEPWTLTNHYVEQLKSFVPGIWGFLDGATMATEAETDGPAVKSATDYSYAATCYSGDHFRLVGDAAAFIDPFFSSGVHLAFTGALAAAASIASSVRGEVTEEEAGAYHDAKVGVSYTRFLLVVMAAYKQIRSQDSPVLSDINEDNFDRAFDIIRPVIQGTADVGKHLTADELQKTLEFCQGVFAPADPVMIQSVSKRLDPSLLNHSLEKIMTKEDVEDAIEPGDDEARYVLRQVNANKPLRIMYAGAGSFDVEEVEGFVVVMKKGELGLRKLQD</sequence>